<feature type="repeat" description="TPR" evidence="3">
    <location>
        <begin position="225"/>
        <end position="258"/>
    </location>
</feature>
<dbReference type="EMBL" id="CP147988">
    <property type="protein sequence ID" value="WXK51061.1"/>
    <property type="molecule type" value="Genomic_DNA"/>
</dbReference>
<dbReference type="SMART" id="SM00028">
    <property type="entry name" value="TPR"/>
    <property type="match status" value="4"/>
</dbReference>
<dbReference type="Pfam" id="PF13181">
    <property type="entry name" value="TPR_8"/>
    <property type="match status" value="2"/>
</dbReference>
<proteinExistence type="predicted"/>
<organism evidence="4 5">
    <name type="scientific">Flavobacterium ginsenosidimutans</name>
    <dbReference type="NCBI Taxonomy" id="687844"/>
    <lineage>
        <taxon>Bacteria</taxon>
        <taxon>Pseudomonadati</taxon>
        <taxon>Bacteroidota</taxon>
        <taxon>Flavobacteriia</taxon>
        <taxon>Flavobacteriales</taxon>
        <taxon>Flavobacteriaceae</taxon>
        <taxon>Flavobacterium</taxon>
    </lineage>
</organism>
<evidence type="ECO:0000256" key="3">
    <source>
        <dbReference type="PROSITE-ProRule" id="PRU00339"/>
    </source>
</evidence>
<evidence type="ECO:0000256" key="1">
    <source>
        <dbReference type="ARBA" id="ARBA00022737"/>
    </source>
</evidence>
<protein>
    <recommendedName>
        <fullName evidence="6">Tetratricopeptide repeat protein</fullName>
    </recommendedName>
</protein>
<keyword evidence="2 3" id="KW-0802">TPR repeat</keyword>
<keyword evidence="5" id="KW-1185">Reference proteome</keyword>
<reference evidence="4 5" key="1">
    <citation type="submission" date="2024-02" db="EMBL/GenBank/DDBJ databases">
        <title>complete genome of Flavobacterium ginsenosidimutans Str. YTB16.</title>
        <authorList>
            <person name="Wang Q."/>
        </authorList>
    </citation>
    <scope>NUCLEOTIDE SEQUENCE [LARGE SCALE GENOMIC DNA]</scope>
    <source>
        <strain evidence="4 5">YTB16</strain>
    </source>
</reference>
<dbReference type="PROSITE" id="PS50005">
    <property type="entry name" value="TPR"/>
    <property type="match status" value="3"/>
</dbReference>
<sequence>MKNQILILLIFLKTLAAQGQSKMENKFITWDDFVKGFGKEMVSAEDVFKNMSDSGLKDNCLSKMDFTFISDDKENLIRLSEFLSSHYPYVLHEVKKYGSLWEVNGETNEIPMTADNLMYWSLDMYKRGYEFDSTLDAYGGLFDPRSPNFPDLANLKAEYYFDKGIDCYNNGDLSGSIFNWSLAIAIDSKDPNAYYSRAIVKNELYTWKSALKDYDKAIEIAPKFGSALINRGGLKDENGDYQGAIEDYEKVLQFDDSSLENKQQAYFNLGNTKLNLKDKRAACENWNRALELGADYAKDKIDEYCKGKKK</sequence>
<feature type="repeat" description="TPR" evidence="3">
    <location>
        <begin position="263"/>
        <end position="296"/>
    </location>
</feature>
<name>A0ABZ2Q9E3_9FLAO</name>
<keyword evidence="1" id="KW-0677">Repeat</keyword>
<dbReference type="Proteomes" id="UP001447857">
    <property type="component" value="Chromosome"/>
</dbReference>
<dbReference type="RefSeq" id="WP_338841177.1">
    <property type="nucleotide sequence ID" value="NZ_CP147988.1"/>
</dbReference>
<gene>
    <name evidence="4" type="ORF">V6624_05385</name>
</gene>
<evidence type="ECO:0000313" key="4">
    <source>
        <dbReference type="EMBL" id="WXK51061.1"/>
    </source>
</evidence>
<dbReference type="InterPro" id="IPR019734">
    <property type="entry name" value="TPR_rpt"/>
</dbReference>
<evidence type="ECO:0000256" key="2">
    <source>
        <dbReference type="ARBA" id="ARBA00022803"/>
    </source>
</evidence>
<evidence type="ECO:0008006" key="6">
    <source>
        <dbReference type="Google" id="ProtNLM"/>
    </source>
</evidence>
<dbReference type="PANTHER" id="PTHR44858:SF1">
    <property type="entry name" value="UDP-N-ACETYLGLUCOSAMINE--PEPTIDE N-ACETYLGLUCOSAMINYLTRANSFERASE SPINDLY-RELATED"/>
    <property type="match status" value="1"/>
</dbReference>
<dbReference type="InterPro" id="IPR011990">
    <property type="entry name" value="TPR-like_helical_dom_sf"/>
</dbReference>
<feature type="repeat" description="TPR" evidence="3">
    <location>
        <begin position="191"/>
        <end position="224"/>
    </location>
</feature>
<dbReference type="SUPFAM" id="SSF48452">
    <property type="entry name" value="TPR-like"/>
    <property type="match status" value="1"/>
</dbReference>
<accession>A0ABZ2Q9E3</accession>
<evidence type="ECO:0000313" key="5">
    <source>
        <dbReference type="Proteomes" id="UP001447857"/>
    </source>
</evidence>
<dbReference type="InterPro" id="IPR050498">
    <property type="entry name" value="Ycf3"/>
</dbReference>
<dbReference type="PANTHER" id="PTHR44858">
    <property type="entry name" value="TETRATRICOPEPTIDE REPEAT PROTEIN 6"/>
    <property type="match status" value="1"/>
</dbReference>
<dbReference type="Gene3D" id="1.25.40.10">
    <property type="entry name" value="Tetratricopeptide repeat domain"/>
    <property type="match status" value="2"/>
</dbReference>